<dbReference type="EMBL" id="UINC01004715">
    <property type="protein sequence ID" value="SVA16336.1"/>
    <property type="molecule type" value="Genomic_DNA"/>
</dbReference>
<reference evidence="2" key="1">
    <citation type="submission" date="2018-05" db="EMBL/GenBank/DDBJ databases">
        <authorList>
            <person name="Lanie J.A."/>
            <person name="Ng W.-L."/>
            <person name="Kazmierczak K.M."/>
            <person name="Andrzejewski T.M."/>
            <person name="Davidsen T.M."/>
            <person name="Wayne K.J."/>
            <person name="Tettelin H."/>
            <person name="Glass J.I."/>
            <person name="Rusch D."/>
            <person name="Podicherti R."/>
            <person name="Tsui H.-C.T."/>
            <person name="Winkler M.E."/>
        </authorList>
    </citation>
    <scope>NUCLEOTIDE SEQUENCE</scope>
</reference>
<gene>
    <name evidence="2" type="ORF">METZ01_LOCUS69190</name>
</gene>
<protein>
    <recommendedName>
        <fullName evidence="3">D-aminoacyl-tRNA deacylase</fullName>
    </recommendedName>
</protein>
<dbReference type="FunFam" id="3.50.80.10:FF:000001">
    <property type="entry name" value="D-aminoacyl-tRNA deacylase"/>
    <property type="match status" value="1"/>
</dbReference>
<evidence type="ECO:0008006" key="3">
    <source>
        <dbReference type="Google" id="ProtNLM"/>
    </source>
</evidence>
<organism evidence="2">
    <name type="scientific">marine metagenome</name>
    <dbReference type="NCBI Taxonomy" id="408172"/>
    <lineage>
        <taxon>unclassified sequences</taxon>
        <taxon>metagenomes</taxon>
        <taxon>ecological metagenomes</taxon>
    </lineage>
</organism>
<dbReference type="HAMAP" id="MF_00518">
    <property type="entry name" value="Deacylase_Dtd"/>
    <property type="match status" value="1"/>
</dbReference>
<evidence type="ECO:0000313" key="2">
    <source>
        <dbReference type="EMBL" id="SVA16336.1"/>
    </source>
</evidence>
<dbReference type="Gene3D" id="3.50.80.10">
    <property type="entry name" value="D-tyrosyl-tRNA(Tyr) deacylase"/>
    <property type="match status" value="1"/>
</dbReference>
<evidence type="ECO:0000256" key="1">
    <source>
        <dbReference type="ARBA" id="ARBA00009673"/>
    </source>
</evidence>
<dbReference type="Pfam" id="PF02580">
    <property type="entry name" value="Tyr_Deacylase"/>
    <property type="match status" value="1"/>
</dbReference>
<proteinExistence type="inferred from homology"/>
<accession>A0A381TJS2</accession>
<dbReference type="GO" id="GO:0051500">
    <property type="term" value="F:D-tyrosyl-tRNA(Tyr) deacylase activity"/>
    <property type="evidence" value="ECO:0007669"/>
    <property type="project" value="TreeGrafter"/>
</dbReference>
<dbReference type="PANTHER" id="PTHR10472:SF5">
    <property type="entry name" value="D-AMINOACYL-TRNA DEACYLASE 1"/>
    <property type="match status" value="1"/>
</dbReference>
<dbReference type="GO" id="GO:0005737">
    <property type="term" value="C:cytoplasm"/>
    <property type="evidence" value="ECO:0007669"/>
    <property type="project" value="InterPro"/>
</dbReference>
<comment type="similarity">
    <text evidence="1">Belongs to the DTD family.</text>
</comment>
<dbReference type="PANTHER" id="PTHR10472">
    <property type="entry name" value="D-TYROSYL-TRNA TYR DEACYLASE"/>
    <property type="match status" value="1"/>
</dbReference>
<dbReference type="SUPFAM" id="SSF69500">
    <property type="entry name" value="DTD-like"/>
    <property type="match status" value="1"/>
</dbReference>
<dbReference type="InterPro" id="IPR023509">
    <property type="entry name" value="DTD-like_sf"/>
</dbReference>
<name>A0A381TJS2_9ZZZZ</name>
<dbReference type="InterPro" id="IPR003732">
    <property type="entry name" value="Daa-tRNA_deacyls_DTD"/>
</dbReference>
<sequence length="145" mass="15919">MKALIQRVSSAHVEVEGEIVGEIDKGLLVFVGIEKNDDRLIADKMVNKILSYRVFSDTKGKMNLNVGDIEGEILVVSQFTLAAETNNGTRAGFSTAKSPQEAEIIYNHMIEKFELSNTKVEKGIFAANMKVALVNDGPVTFLLKC</sequence>
<dbReference type="NCBIfam" id="TIGR00256">
    <property type="entry name" value="D-aminoacyl-tRNA deacylase"/>
    <property type="match status" value="1"/>
</dbReference>
<dbReference type="AlphaFoldDB" id="A0A381TJS2"/>